<protein>
    <submittedName>
        <fullName evidence="7">Hsp20/alpha crystallin family protein</fullName>
    </submittedName>
</protein>
<evidence type="ECO:0000259" key="6">
    <source>
        <dbReference type="PROSITE" id="PS51203"/>
    </source>
</evidence>
<feature type="domain" description="SHSP" evidence="5">
    <location>
        <begin position="50"/>
        <end position="161"/>
    </location>
</feature>
<evidence type="ECO:0000256" key="3">
    <source>
        <dbReference type="RuleBase" id="RU003616"/>
    </source>
</evidence>
<evidence type="ECO:0000256" key="1">
    <source>
        <dbReference type="ARBA" id="ARBA00023016"/>
    </source>
</evidence>
<evidence type="ECO:0000256" key="4">
    <source>
        <dbReference type="SAM" id="MobiDB-lite"/>
    </source>
</evidence>
<feature type="domain" description="CS" evidence="6">
    <location>
        <begin position="54"/>
        <end position="156"/>
    </location>
</feature>
<dbReference type="PROSITE" id="PS51203">
    <property type="entry name" value="CS"/>
    <property type="match status" value="1"/>
</dbReference>
<comment type="similarity">
    <text evidence="2 3">Belongs to the small heat shock protein (HSP20) family.</text>
</comment>
<evidence type="ECO:0000313" key="8">
    <source>
        <dbReference type="Proteomes" id="UP001335183"/>
    </source>
</evidence>
<dbReference type="SUPFAM" id="SSF49764">
    <property type="entry name" value="HSP20-like chaperones"/>
    <property type="match status" value="1"/>
</dbReference>
<feature type="compositionally biased region" description="Basic and acidic residues" evidence="4">
    <location>
        <begin position="166"/>
        <end position="175"/>
    </location>
</feature>
<reference evidence="7 8" key="1">
    <citation type="submission" date="2024-02" db="EMBL/GenBank/DDBJ databases">
        <title>The whole genome sequence of five bacterial samples isolated from Abu Dhabi Sabkha-shore region.</title>
        <authorList>
            <person name="Sudalaimuthuasari N."/>
            <person name="Sarfraz B."/>
            <person name="Tuyisabe J.D."/>
            <person name="Mugisha Ntwali L.D.M."/>
            <person name="Ali A.I.A.A."/>
            <person name="Almansoori S.Z.A."/>
            <person name="Alajami H.S.A."/>
            <person name="Almeqbaali A.A.S."/>
            <person name="Kundu B."/>
            <person name="Saeed E.E."/>
            <person name="Sukumarinath V."/>
            <person name="Mishra A.K."/>
            <person name="Hazzouri K.M."/>
            <person name="Almaskari R."/>
            <person name="Sharma A.K."/>
            <person name="Amiri K.M.A."/>
        </authorList>
    </citation>
    <scope>NUCLEOTIDE SEQUENCE [LARGE SCALE GENOMIC DNA]</scope>
    <source>
        <strain evidence="8">kcgeb_sd</strain>
    </source>
</reference>
<accession>A0ABZ2D084</accession>
<evidence type="ECO:0000313" key="7">
    <source>
        <dbReference type="EMBL" id="WWA46133.1"/>
    </source>
</evidence>
<gene>
    <name evidence="7" type="ORF">V5F89_07475</name>
</gene>
<evidence type="ECO:0000256" key="2">
    <source>
        <dbReference type="PROSITE-ProRule" id="PRU00285"/>
    </source>
</evidence>
<name>A0ABZ2D084_9SPHN</name>
<sequence length="175" mass="18992">MALGYLTPFDRRSGLARGGPGGGSLFDLHHRMNRLFDDLFDRDGDTGFFGRSGMAAPAMDIHQDDDKVEIAAELPGVKEEDIDLTVEDGVLTLRGEKRSTREDADGGYRERSYGSFERRIALPSGIDEEACSADFSDGVLTITLPRTAEKSRGRKIPLGSGGARQIEQDGGKKKG</sequence>
<dbReference type="RefSeq" id="WP_338445035.1">
    <property type="nucleotide sequence ID" value="NZ_CP144918.1"/>
</dbReference>
<dbReference type="InterPro" id="IPR002068">
    <property type="entry name" value="A-crystallin/Hsp20_dom"/>
</dbReference>
<dbReference type="EMBL" id="CP144918">
    <property type="protein sequence ID" value="WWA46133.1"/>
    <property type="molecule type" value="Genomic_DNA"/>
</dbReference>
<dbReference type="Proteomes" id="UP001335183">
    <property type="component" value="Chromosome"/>
</dbReference>
<evidence type="ECO:0000259" key="5">
    <source>
        <dbReference type="PROSITE" id="PS01031"/>
    </source>
</evidence>
<dbReference type="Gene3D" id="2.60.40.790">
    <property type="match status" value="1"/>
</dbReference>
<dbReference type="PANTHER" id="PTHR46733">
    <property type="entry name" value="26.5 KDA HEAT SHOCK PROTEIN, MITOCHONDRIAL"/>
    <property type="match status" value="1"/>
</dbReference>
<organism evidence="7 8">
    <name type="scientific">Pelagerythrobacter marensis</name>
    <dbReference type="NCBI Taxonomy" id="543877"/>
    <lineage>
        <taxon>Bacteria</taxon>
        <taxon>Pseudomonadati</taxon>
        <taxon>Pseudomonadota</taxon>
        <taxon>Alphaproteobacteria</taxon>
        <taxon>Sphingomonadales</taxon>
        <taxon>Erythrobacteraceae</taxon>
        <taxon>Pelagerythrobacter</taxon>
    </lineage>
</organism>
<feature type="region of interest" description="Disordered" evidence="4">
    <location>
        <begin position="150"/>
        <end position="175"/>
    </location>
</feature>
<keyword evidence="1" id="KW-0346">Stress response</keyword>
<dbReference type="InterPro" id="IPR007052">
    <property type="entry name" value="CS_dom"/>
</dbReference>
<keyword evidence="8" id="KW-1185">Reference proteome</keyword>
<dbReference type="Pfam" id="PF00011">
    <property type="entry name" value="HSP20"/>
    <property type="match status" value="1"/>
</dbReference>
<dbReference type="CDD" id="cd06464">
    <property type="entry name" value="ACD_sHsps-like"/>
    <property type="match status" value="1"/>
</dbReference>
<dbReference type="PROSITE" id="PS01031">
    <property type="entry name" value="SHSP"/>
    <property type="match status" value="1"/>
</dbReference>
<dbReference type="InterPro" id="IPR044587">
    <property type="entry name" value="HSP21-like"/>
</dbReference>
<dbReference type="InterPro" id="IPR008978">
    <property type="entry name" value="HSP20-like_chaperone"/>
</dbReference>
<dbReference type="PANTHER" id="PTHR46733:SF4">
    <property type="entry name" value="HEAT SHOCK PROTEIN 21, CHLOROPLASTIC"/>
    <property type="match status" value="1"/>
</dbReference>
<proteinExistence type="inferred from homology"/>